<name>A0A8C5EXM1_GOUWI</name>
<evidence type="ECO:0000256" key="1">
    <source>
        <dbReference type="ARBA" id="ARBA00004173"/>
    </source>
</evidence>
<dbReference type="AlphaFoldDB" id="A0A8C5EXM1"/>
<dbReference type="Ensembl" id="ENSGWIT00000028711.1">
    <property type="protein sequence ID" value="ENSGWIP00000026286.1"/>
    <property type="gene ID" value="ENSGWIG00000013800.1"/>
</dbReference>
<dbReference type="GO" id="GO:0005525">
    <property type="term" value="F:GTP binding"/>
    <property type="evidence" value="ECO:0007669"/>
    <property type="project" value="UniProtKB-KW"/>
</dbReference>
<keyword evidence="8" id="KW-0547">Nucleotide-binding</keyword>
<evidence type="ECO:0000256" key="2">
    <source>
        <dbReference type="ARBA" id="ARBA00004240"/>
    </source>
</evidence>
<dbReference type="GO" id="GO:0005783">
    <property type="term" value="C:endoplasmic reticulum"/>
    <property type="evidence" value="ECO:0007669"/>
    <property type="project" value="UniProtKB-SubCell"/>
</dbReference>
<dbReference type="CDD" id="cd01852">
    <property type="entry name" value="AIG1"/>
    <property type="match status" value="1"/>
</dbReference>
<dbReference type="GO" id="GO:0005739">
    <property type="term" value="C:mitochondrion"/>
    <property type="evidence" value="ECO:0007669"/>
    <property type="project" value="UniProtKB-SubCell"/>
</dbReference>
<reference evidence="17" key="1">
    <citation type="submission" date="2020-06" db="EMBL/GenBank/DDBJ databases">
        <authorList>
            <consortium name="Wellcome Sanger Institute Data Sharing"/>
        </authorList>
    </citation>
    <scope>NUCLEOTIDE SEQUENCE [LARGE SCALE GENOMIC DNA]</scope>
</reference>
<keyword evidence="10" id="KW-0333">Golgi apparatus</keyword>
<evidence type="ECO:0000256" key="9">
    <source>
        <dbReference type="ARBA" id="ARBA00022824"/>
    </source>
</evidence>
<dbReference type="FunFam" id="3.40.50.300:FF:000536">
    <property type="entry name" value="GTPase IMAP family member 8"/>
    <property type="match status" value="1"/>
</dbReference>
<evidence type="ECO:0000256" key="7">
    <source>
        <dbReference type="ARBA" id="ARBA00022737"/>
    </source>
</evidence>
<evidence type="ECO:0000256" key="8">
    <source>
        <dbReference type="ARBA" id="ARBA00022741"/>
    </source>
</evidence>
<reference evidence="17" key="3">
    <citation type="submission" date="2025-09" db="UniProtKB">
        <authorList>
            <consortium name="Ensembl"/>
        </authorList>
    </citation>
    <scope>IDENTIFICATION</scope>
</reference>
<evidence type="ECO:0000259" key="16">
    <source>
        <dbReference type="PROSITE" id="PS51720"/>
    </source>
</evidence>
<evidence type="ECO:0000256" key="4">
    <source>
        <dbReference type="ARBA" id="ARBA00004555"/>
    </source>
</evidence>
<dbReference type="PANTHER" id="PTHR10903:SF170">
    <property type="entry name" value="GTPASE IMAP FAMILY MEMBER 7"/>
    <property type="match status" value="1"/>
</dbReference>
<reference evidence="17" key="2">
    <citation type="submission" date="2025-08" db="UniProtKB">
        <authorList>
            <consortium name="Ensembl"/>
        </authorList>
    </citation>
    <scope>IDENTIFICATION</scope>
</reference>
<evidence type="ECO:0000256" key="5">
    <source>
        <dbReference type="ARBA" id="ARBA00008535"/>
    </source>
</evidence>
<dbReference type="SUPFAM" id="SSF52540">
    <property type="entry name" value="P-loop containing nucleoside triphosphate hydrolases"/>
    <property type="match status" value="1"/>
</dbReference>
<evidence type="ECO:0000256" key="3">
    <source>
        <dbReference type="ARBA" id="ARBA00004514"/>
    </source>
</evidence>
<evidence type="ECO:0000256" key="12">
    <source>
        <dbReference type="ARBA" id="ARBA00023134"/>
    </source>
</evidence>
<evidence type="ECO:0000313" key="17">
    <source>
        <dbReference type="Ensembl" id="ENSGWIP00000026286.1"/>
    </source>
</evidence>
<keyword evidence="12" id="KW-0342">GTP-binding</keyword>
<dbReference type="PANTHER" id="PTHR10903">
    <property type="entry name" value="GTPASE, IMAP FAMILY MEMBER-RELATED"/>
    <property type="match status" value="1"/>
</dbReference>
<keyword evidence="11" id="KW-0496">Mitochondrion</keyword>
<dbReference type="InterPro" id="IPR045058">
    <property type="entry name" value="GIMA/IAN/Toc"/>
</dbReference>
<dbReference type="InterPro" id="IPR006703">
    <property type="entry name" value="G_AIG1"/>
</dbReference>
<evidence type="ECO:0000256" key="10">
    <source>
        <dbReference type="ARBA" id="ARBA00023034"/>
    </source>
</evidence>
<organism evidence="17 18">
    <name type="scientific">Gouania willdenowi</name>
    <name type="common">Blunt-snouted clingfish</name>
    <name type="synonym">Lepadogaster willdenowi</name>
    <dbReference type="NCBI Taxonomy" id="441366"/>
    <lineage>
        <taxon>Eukaryota</taxon>
        <taxon>Metazoa</taxon>
        <taxon>Chordata</taxon>
        <taxon>Craniata</taxon>
        <taxon>Vertebrata</taxon>
        <taxon>Euteleostomi</taxon>
        <taxon>Actinopterygii</taxon>
        <taxon>Neopterygii</taxon>
        <taxon>Teleostei</taxon>
        <taxon>Neoteleostei</taxon>
        <taxon>Acanthomorphata</taxon>
        <taxon>Ovalentaria</taxon>
        <taxon>Blenniimorphae</taxon>
        <taxon>Blenniiformes</taxon>
        <taxon>Gobiesocoidei</taxon>
        <taxon>Gobiesocidae</taxon>
        <taxon>Gobiesocinae</taxon>
        <taxon>Gouania</taxon>
    </lineage>
</organism>
<evidence type="ECO:0000256" key="6">
    <source>
        <dbReference type="ARBA" id="ARBA00022490"/>
    </source>
</evidence>
<dbReference type="Proteomes" id="UP000694680">
    <property type="component" value="Chromosome 9"/>
</dbReference>
<dbReference type="Gene3D" id="3.40.50.300">
    <property type="entry name" value="P-loop containing nucleotide triphosphate hydrolases"/>
    <property type="match status" value="1"/>
</dbReference>
<evidence type="ECO:0000256" key="14">
    <source>
        <dbReference type="ARBA" id="ARBA00073539"/>
    </source>
</evidence>
<keyword evidence="7" id="KW-0677">Repeat</keyword>
<comment type="function">
    <text evidence="13">Exerts an anti-apoptotic effect in the immune system and is involved in responses to infections.</text>
</comment>
<sequence>MIFNVKDQQQITDLVSSVVSMRSEGFTRAMPPKPKKTFSRQRKECLRMVLIGKTGCGKSATGNTLLGKDCFQSEAAPQSITRDCKKVTGEIDGQAVAIVDTPGLCDTSLSNFMVNQELFRCISFLAPGPHVFLLVVQLARMTEEEKNTVQLIKDIFGQESQNYVIIIFTRGDDLRNKTIENYLQGSDFLKKLVDECGGRYHVLNNKDRSNRTQFKNRSSLYYW</sequence>
<evidence type="ECO:0000256" key="15">
    <source>
        <dbReference type="ARBA" id="ARBA00077278"/>
    </source>
</evidence>
<dbReference type="GO" id="GO:0005794">
    <property type="term" value="C:Golgi apparatus"/>
    <property type="evidence" value="ECO:0007669"/>
    <property type="project" value="UniProtKB-SubCell"/>
</dbReference>
<keyword evidence="9" id="KW-0256">Endoplasmic reticulum</keyword>
<comment type="similarity">
    <text evidence="5">Belongs to the TRAFAC class TrmE-Era-EngA-EngB-Septin-like GTPase superfamily. AIG1/Toc34/Toc159-like paraseptin GTPase family. IAN subfamily.</text>
</comment>
<evidence type="ECO:0000256" key="13">
    <source>
        <dbReference type="ARBA" id="ARBA00056809"/>
    </source>
</evidence>
<evidence type="ECO:0000313" key="18">
    <source>
        <dbReference type="Proteomes" id="UP000694680"/>
    </source>
</evidence>
<keyword evidence="18" id="KW-1185">Reference proteome</keyword>
<dbReference type="Pfam" id="PF04548">
    <property type="entry name" value="AIG1"/>
    <property type="match status" value="1"/>
</dbReference>
<dbReference type="InterPro" id="IPR027417">
    <property type="entry name" value="P-loop_NTPase"/>
</dbReference>
<protein>
    <recommendedName>
        <fullName evidence="14">GTPase IMAP family member 8</fullName>
    </recommendedName>
    <alternativeName>
        <fullName evidence="15">Immune-associated nucleotide-binding protein 9</fullName>
    </alternativeName>
</protein>
<keyword evidence="6" id="KW-0963">Cytoplasm</keyword>
<evidence type="ECO:0000256" key="11">
    <source>
        <dbReference type="ARBA" id="ARBA00023128"/>
    </source>
</evidence>
<proteinExistence type="inferred from homology"/>
<gene>
    <name evidence="17" type="primary">LOC114469149</name>
</gene>
<accession>A0A8C5EXM1</accession>
<feature type="domain" description="AIG1-type G" evidence="16">
    <location>
        <begin position="43"/>
        <end position="223"/>
    </location>
</feature>
<comment type="subcellular location">
    <subcellularLocation>
        <location evidence="3">Cytoplasm</location>
        <location evidence="3">Cytosol</location>
    </subcellularLocation>
    <subcellularLocation>
        <location evidence="2">Endoplasmic reticulum</location>
    </subcellularLocation>
    <subcellularLocation>
        <location evidence="4">Golgi apparatus</location>
    </subcellularLocation>
    <subcellularLocation>
        <location evidence="1">Mitochondrion</location>
    </subcellularLocation>
</comment>
<dbReference type="PROSITE" id="PS51720">
    <property type="entry name" value="G_AIG1"/>
    <property type="match status" value="1"/>
</dbReference>
<dbReference type="GO" id="GO:0005829">
    <property type="term" value="C:cytosol"/>
    <property type="evidence" value="ECO:0007669"/>
    <property type="project" value="UniProtKB-SubCell"/>
</dbReference>